<accession>A0A4Y2RFF7</accession>
<dbReference type="EMBL" id="BGPR01016916">
    <property type="protein sequence ID" value="GBN74538.1"/>
    <property type="molecule type" value="Genomic_DNA"/>
</dbReference>
<dbReference type="OrthoDB" id="6744840at2759"/>
<evidence type="ECO:0000313" key="3">
    <source>
        <dbReference type="Proteomes" id="UP000499080"/>
    </source>
</evidence>
<dbReference type="EMBL" id="BGPR01016917">
    <property type="protein sequence ID" value="GBN74541.1"/>
    <property type="molecule type" value="Genomic_DNA"/>
</dbReference>
<evidence type="ECO:0000313" key="2">
    <source>
        <dbReference type="EMBL" id="GBN74541.1"/>
    </source>
</evidence>
<keyword evidence="3" id="KW-1185">Reference proteome</keyword>
<organism evidence="1 3">
    <name type="scientific">Araneus ventricosus</name>
    <name type="common">Orbweaver spider</name>
    <name type="synonym">Epeira ventricosa</name>
    <dbReference type="NCBI Taxonomy" id="182803"/>
    <lineage>
        <taxon>Eukaryota</taxon>
        <taxon>Metazoa</taxon>
        <taxon>Ecdysozoa</taxon>
        <taxon>Arthropoda</taxon>
        <taxon>Chelicerata</taxon>
        <taxon>Arachnida</taxon>
        <taxon>Araneae</taxon>
        <taxon>Araneomorphae</taxon>
        <taxon>Entelegynae</taxon>
        <taxon>Araneoidea</taxon>
        <taxon>Araneidae</taxon>
        <taxon>Araneus</taxon>
    </lineage>
</organism>
<protein>
    <submittedName>
        <fullName evidence="1">Uncharacterized protein</fullName>
    </submittedName>
</protein>
<name>A0A4Y2RFF7_ARAVE</name>
<dbReference type="Proteomes" id="UP000499080">
    <property type="component" value="Unassembled WGS sequence"/>
</dbReference>
<gene>
    <name evidence="1" type="ORF">AVEN_245287_1</name>
    <name evidence="2" type="ORF">AVEN_70911_1</name>
</gene>
<proteinExistence type="predicted"/>
<dbReference type="AlphaFoldDB" id="A0A4Y2RFF7"/>
<comment type="caution">
    <text evidence="1">The sequence shown here is derived from an EMBL/GenBank/DDBJ whole genome shotgun (WGS) entry which is preliminary data.</text>
</comment>
<evidence type="ECO:0000313" key="1">
    <source>
        <dbReference type="EMBL" id="GBN74538.1"/>
    </source>
</evidence>
<sequence length="161" mass="18747">MAIFYRLLDMSNANSYILNESYSARPVMNIMQLLKALERELVVTKIRRRMENLRINQKLRMTVKRIVGKDTEVKWRLIILEDQKVGEQGFYSNFLIKRTTQCEFQSTALREFGRKQKGSRFQTRFHHRSAAFVGLVQVGEDKGPSDMVQKFGEISVVVGVI</sequence>
<reference evidence="1 3" key="1">
    <citation type="journal article" date="2019" name="Sci. Rep.">
        <title>Orb-weaving spider Araneus ventricosus genome elucidates the spidroin gene catalogue.</title>
        <authorList>
            <person name="Kono N."/>
            <person name="Nakamura H."/>
            <person name="Ohtoshi R."/>
            <person name="Moran D.A.P."/>
            <person name="Shinohara A."/>
            <person name="Yoshida Y."/>
            <person name="Fujiwara M."/>
            <person name="Mori M."/>
            <person name="Tomita M."/>
            <person name="Arakawa K."/>
        </authorList>
    </citation>
    <scope>NUCLEOTIDE SEQUENCE [LARGE SCALE GENOMIC DNA]</scope>
</reference>